<sequence length="93" mass="10554">MDELPGEFVVDVPRGVLTEAIEDSDLDVSPAENSDPHHHITIQIPPDIERAARKQYEKRTEANPAADGDPKEYAWNFITIDLEWSTETDSFPY</sequence>
<dbReference type="AlphaFoldDB" id="A0A8J8TPK5"/>
<keyword evidence="2" id="KW-1185">Reference proteome</keyword>
<organism evidence="1 2">
    <name type="scientific">Natronococcus pandeyae</name>
    <dbReference type="NCBI Taxonomy" id="2055836"/>
    <lineage>
        <taxon>Archaea</taxon>
        <taxon>Methanobacteriati</taxon>
        <taxon>Methanobacteriota</taxon>
        <taxon>Stenosarchaea group</taxon>
        <taxon>Halobacteria</taxon>
        <taxon>Halobacteriales</taxon>
        <taxon>Natrialbaceae</taxon>
        <taxon>Natronococcus</taxon>
    </lineage>
</organism>
<evidence type="ECO:0000313" key="1">
    <source>
        <dbReference type="EMBL" id="TYL37851.1"/>
    </source>
</evidence>
<gene>
    <name evidence="1" type="ORF">CV102_14055</name>
</gene>
<reference evidence="1" key="1">
    <citation type="submission" date="2017-11" db="EMBL/GenBank/DDBJ databases">
        <authorList>
            <person name="Kajale S.C."/>
            <person name="Sharma A."/>
        </authorList>
    </citation>
    <scope>NUCLEOTIDE SEQUENCE</scope>
    <source>
        <strain evidence="1">LS1_42</strain>
    </source>
</reference>
<accession>A0A8J8TPK5</accession>
<protein>
    <submittedName>
        <fullName evidence="1">Uncharacterized protein</fullName>
    </submittedName>
</protein>
<dbReference type="EMBL" id="PHNJ01000007">
    <property type="protein sequence ID" value="TYL37851.1"/>
    <property type="molecule type" value="Genomic_DNA"/>
</dbReference>
<evidence type="ECO:0000313" key="2">
    <source>
        <dbReference type="Proteomes" id="UP000766904"/>
    </source>
</evidence>
<comment type="caution">
    <text evidence="1">The sequence shown here is derived from an EMBL/GenBank/DDBJ whole genome shotgun (WGS) entry which is preliminary data.</text>
</comment>
<dbReference type="Proteomes" id="UP000766904">
    <property type="component" value="Unassembled WGS sequence"/>
</dbReference>
<name>A0A8J8TPK5_9EURY</name>
<proteinExistence type="predicted"/>